<dbReference type="AlphaFoldDB" id="A0A9N9HGN4"/>
<proteinExistence type="predicted"/>
<organism evidence="2 3">
    <name type="scientific">Funneliformis caledonium</name>
    <dbReference type="NCBI Taxonomy" id="1117310"/>
    <lineage>
        <taxon>Eukaryota</taxon>
        <taxon>Fungi</taxon>
        <taxon>Fungi incertae sedis</taxon>
        <taxon>Mucoromycota</taxon>
        <taxon>Glomeromycotina</taxon>
        <taxon>Glomeromycetes</taxon>
        <taxon>Glomerales</taxon>
        <taxon>Glomeraceae</taxon>
        <taxon>Funneliformis</taxon>
    </lineage>
</organism>
<evidence type="ECO:0000256" key="1">
    <source>
        <dbReference type="SAM" id="MobiDB-lite"/>
    </source>
</evidence>
<comment type="caution">
    <text evidence="2">The sequence shown here is derived from an EMBL/GenBank/DDBJ whole genome shotgun (WGS) entry which is preliminary data.</text>
</comment>
<sequence length="196" mass="22168">MSVLTEGSEEMFVQVTRIDEILTQNRNQPVVKISIPELDNVDVRVLEAICDQYKTEILENEMFIKYDGGNKEAIQFRLCNSAIAHKPNLWVTPNQMCSLAEHDARPDAGVWFVRPTYLQRQRQLLNPCPPADVWIEVINPDRANALRKLGWIQQKNLAIEYVGIAMPNSNSPYHQNPNLGIPSIPATPAIPNARPS</sequence>
<gene>
    <name evidence="2" type="ORF">FCALED_LOCUS12698</name>
</gene>
<name>A0A9N9HGN4_9GLOM</name>
<feature type="region of interest" description="Disordered" evidence="1">
    <location>
        <begin position="176"/>
        <end position="196"/>
    </location>
</feature>
<reference evidence="2" key="1">
    <citation type="submission" date="2021-06" db="EMBL/GenBank/DDBJ databases">
        <authorList>
            <person name="Kallberg Y."/>
            <person name="Tangrot J."/>
            <person name="Rosling A."/>
        </authorList>
    </citation>
    <scope>NUCLEOTIDE SEQUENCE</scope>
    <source>
        <strain evidence="2">UK204</strain>
    </source>
</reference>
<protein>
    <submittedName>
        <fullName evidence="2">5649_t:CDS:1</fullName>
    </submittedName>
</protein>
<evidence type="ECO:0000313" key="2">
    <source>
        <dbReference type="EMBL" id="CAG8684940.1"/>
    </source>
</evidence>
<dbReference type="Proteomes" id="UP000789570">
    <property type="component" value="Unassembled WGS sequence"/>
</dbReference>
<dbReference type="OrthoDB" id="2358744at2759"/>
<keyword evidence="3" id="KW-1185">Reference proteome</keyword>
<accession>A0A9N9HGN4</accession>
<dbReference type="EMBL" id="CAJVPQ010006455">
    <property type="protein sequence ID" value="CAG8684940.1"/>
    <property type="molecule type" value="Genomic_DNA"/>
</dbReference>
<evidence type="ECO:0000313" key="3">
    <source>
        <dbReference type="Proteomes" id="UP000789570"/>
    </source>
</evidence>